<gene>
    <name evidence="2" type="ORF">CDO51_11230</name>
</gene>
<proteinExistence type="predicted"/>
<evidence type="ECO:0000313" key="3">
    <source>
        <dbReference type="Proteomes" id="UP000214588"/>
    </source>
</evidence>
<dbReference type="Pfam" id="PF14045">
    <property type="entry name" value="YIEGIA"/>
    <property type="match status" value="1"/>
</dbReference>
<protein>
    <recommendedName>
        <fullName evidence="4">YIEGIA protein</fullName>
    </recommendedName>
</protein>
<keyword evidence="1" id="KW-0472">Membrane</keyword>
<reference evidence="2 3" key="1">
    <citation type="submission" date="2017-06" db="EMBL/GenBank/DDBJ databases">
        <title>Draft Genome Sequence of Natranaerobius trueperi halophilic, alkalithermophilic bacteria from soda lakes.</title>
        <authorList>
            <person name="Zhao B."/>
        </authorList>
    </citation>
    <scope>NUCLEOTIDE SEQUENCE [LARGE SCALE GENOMIC DNA]</scope>
    <source>
        <strain evidence="2 3">DSM 18760</strain>
    </source>
</reference>
<organism evidence="2 3">
    <name type="scientific">Natranaerobius trueperi</name>
    <dbReference type="NCBI Taxonomy" id="759412"/>
    <lineage>
        <taxon>Bacteria</taxon>
        <taxon>Bacillati</taxon>
        <taxon>Bacillota</taxon>
        <taxon>Clostridia</taxon>
        <taxon>Natranaerobiales</taxon>
        <taxon>Natranaerobiaceae</taxon>
        <taxon>Natranaerobius</taxon>
    </lineage>
</organism>
<name>A0A226BXV4_9FIRM</name>
<dbReference type="OrthoDB" id="1846546at2"/>
<feature type="transmembrane region" description="Helical" evidence="1">
    <location>
        <begin position="29"/>
        <end position="50"/>
    </location>
</feature>
<accession>A0A226BXV4</accession>
<dbReference type="EMBL" id="NIQC01000032">
    <property type="protein sequence ID" value="OWZ82947.1"/>
    <property type="molecule type" value="Genomic_DNA"/>
</dbReference>
<evidence type="ECO:0000256" key="1">
    <source>
        <dbReference type="SAM" id="Phobius"/>
    </source>
</evidence>
<dbReference type="RefSeq" id="WP_089024347.1">
    <property type="nucleotide sequence ID" value="NZ_NIQC01000032.1"/>
</dbReference>
<comment type="caution">
    <text evidence="2">The sequence shown here is derived from an EMBL/GenBank/DDBJ whole genome shotgun (WGS) entry which is preliminary data.</text>
</comment>
<feature type="transmembrane region" description="Helical" evidence="1">
    <location>
        <begin position="113"/>
        <end position="136"/>
    </location>
</feature>
<dbReference type="InterPro" id="IPR025918">
    <property type="entry name" value="YIEGIA"/>
</dbReference>
<keyword evidence="1" id="KW-0812">Transmembrane</keyword>
<keyword evidence="3" id="KW-1185">Reference proteome</keyword>
<dbReference type="Proteomes" id="UP000214588">
    <property type="component" value="Unassembled WGS sequence"/>
</dbReference>
<dbReference type="AlphaFoldDB" id="A0A226BXV4"/>
<keyword evidence="1" id="KW-1133">Transmembrane helix</keyword>
<evidence type="ECO:0008006" key="4">
    <source>
        <dbReference type="Google" id="ProtNLM"/>
    </source>
</evidence>
<evidence type="ECO:0000313" key="2">
    <source>
        <dbReference type="EMBL" id="OWZ82947.1"/>
    </source>
</evidence>
<sequence length="292" mass="32555">MGVIVGTIARMLLLRSDYRIYPSHPHGNVIHISLGFIAAFLGAVAVPAILAEEYTAVTFLSLAAQQFREIRNMERETLNNLEDAELVPRGNEYIEGIAQVFEARNYLVMGASLITSTVAILTSYLWLGLLLGAIVLKLSYRFMRGKRVGELADVYHGEISFDGSILYVNDILMVNVGRSETRNTIKDRAFGLIIEPKDDNARATLANAGQRSAILHDVATMLGIYKDVNTEEFSPTIRRQLSTGKLAMVIIPLEGNEEYLIEAVEYVPILESALRYPLKSRPGHKAHHKKRK</sequence>